<sequence length="269" mass="29861">MGMRMTRVCSFSYLLPFWSVMSLLLHFITLTLVLWLVTRMQEDDGGADPFAPPDASTARPWLRPLLRPPDDWCFQDLMIGDASVHRLERCWHHGGGARHGPLCPSAKDAARPAALILTIALNNDSFGLAQQQEEVPSLRGIDGFLEMLSQQDYPPCRTSLGLLVSDAEFYPEAVRSLERLVRGRGMARLVVINKTITTGISDQADRHDDSFQRQRRTTLARLRNVAVSIALDGEDAVLWVDSDITSMPNTTLSTLIDSGKDVVTTITKG</sequence>
<evidence type="ECO:0000256" key="2">
    <source>
        <dbReference type="SAM" id="Phobius"/>
    </source>
</evidence>
<keyword evidence="2" id="KW-1133">Transmembrane helix</keyword>
<dbReference type="InterPro" id="IPR029044">
    <property type="entry name" value="Nucleotide-diphossugar_trans"/>
</dbReference>
<dbReference type="InterPro" id="IPR052086">
    <property type="entry name" value="Mannan_Polymerase_Subunit"/>
</dbReference>
<dbReference type="EMBL" id="KK103283">
    <property type="protein sequence ID" value="KIY95861.1"/>
    <property type="molecule type" value="Genomic_DNA"/>
</dbReference>
<keyword evidence="2" id="KW-0812">Transmembrane</keyword>
<dbReference type="Pfam" id="PF03452">
    <property type="entry name" value="Anp1"/>
    <property type="match status" value="1"/>
</dbReference>
<feature type="non-terminal residue" evidence="3">
    <location>
        <position position="269"/>
    </location>
</feature>
<name>A0A0D2M3D1_9CHLO</name>
<dbReference type="GeneID" id="25729429"/>
<accession>A0A0D2M3D1</accession>
<dbReference type="PANTHER" id="PTHR43083:SF6">
    <property type="entry name" value="MANNAN POLYMERASE COMPLEXES SUBUNIT MNN9"/>
    <property type="match status" value="1"/>
</dbReference>
<dbReference type="Proteomes" id="UP000054498">
    <property type="component" value="Unassembled WGS sequence"/>
</dbReference>
<evidence type="ECO:0000313" key="3">
    <source>
        <dbReference type="EMBL" id="KIY95861.1"/>
    </source>
</evidence>
<keyword evidence="4" id="KW-1185">Reference proteome</keyword>
<evidence type="ECO:0000313" key="4">
    <source>
        <dbReference type="Proteomes" id="UP000054498"/>
    </source>
</evidence>
<dbReference type="RefSeq" id="XP_013894881.1">
    <property type="nucleotide sequence ID" value="XM_014039427.1"/>
</dbReference>
<dbReference type="Gene3D" id="3.90.550.10">
    <property type="entry name" value="Spore Coat Polysaccharide Biosynthesis Protein SpsA, Chain A"/>
    <property type="match status" value="1"/>
</dbReference>
<reference evidence="3 4" key="1">
    <citation type="journal article" date="2013" name="BMC Genomics">
        <title>Reconstruction of the lipid metabolism for the microalga Monoraphidium neglectum from its genome sequence reveals characteristics suitable for biofuel production.</title>
        <authorList>
            <person name="Bogen C."/>
            <person name="Al-Dilaimi A."/>
            <person name="Albersmeier A."/>
            <person name="Wichmann J."/>
            <person name="Grundmann M."/>
            <person name="Rupp O."/>
            <person name="Lauersen K.J."/>
            <person name="Blifernez-Klassen O."/>
            <person name="Kalinowski J."/>
            <person name="Goesmann A."/>
            <person name="Mussgnug J.H."/>
            <person name="Kruse O."/>
        </authorList>
    </citation>
    <scope>NUCLEOTIDE SEQUENCE [LARGE SCALE GENOMIC DNA]</scope>
    <source>
        <strain evidence="3 4">SAG 48.87</strain>
    </source>
</reference>
<evidence type="ECO:0000256" key="1">
    <source>
        <dbReference type="ARBA" id="ARBA00037964"/>
    </source>
</evidence>
<comment type="similarity">
    <text evidence="1">Belongs to the ANP1/MMN9/VAN1 family.</text>
</comment>
<dbReference type="KEGG" id="mng:MNEG_12100"/>
<proteinExistence type="inferred from homology"/>
<organism evidence="3 4">
    <name type="scientific">Monoraphidium neglectum</name>
    <dbReference type="NCBI Taxonomy" id="145388"/>
    <lineage>
        <taxon>Eukaryota</taxon>
        <taxon>Viridiplantae</taxon>
        <taxon>Chlorophyta</taxon>
        <taxon>core chlorophytes</taxon>
        <taxon>Chlorophyceae</taxon>
        <taxon>CS clade</taxon>
        <taxon>Sphaeropleales</taxon>
        <taxon>Selenastraceae</taxon>
        <taxon>Monoraphidium</taxon>
    </lineage>
</organism>
<dbReference type="PANTHER" id="PTHR43083">
    <property type="entry name" value="MANNAN POLYMERASE II"/>
    <property type="match status" value="1"/>
</dbReference>
<protein>
    <submittedName>
        <fullName evidence="3">Uncharacterized protein</fullName>
    </submittedName>
</protein>
<dbReference type="AlphaFoldDB" id="A0A0D2M3D1"/>
<dbReference type="OrthoDB" id="204164at2759"/>
<gene>
    <name evidence="3" type="ORF">MNEG_12100</name>
</gene>
<keyword evidence="2" id="KW-0472">Membrane</keyword>
<feature type="transmembrane region" description="Helical" evidence="2">
    <location>
        <begin position="12"/>
        <end position="37"/>
    </location>
</feature>